<accession>A0A2M6NZK1</accession>
<evidence type="ECO:0000313" key="3">
    <source>
        <dbReference type="Proteomes" id="UP000228528"/>
    </source>
</evidence>
<feature type="region of interest" description="Disordered" evidence="1">
    <location>
        <begin position="51"/>
        <end position="76"/>
    </location>
</feature>
<gene>
    <name evidence="2" type="ORF">COU30_05365</name>
</gene>
<protein>
    <submittedName>
        <fullName evidence="2">Uncharacterized protein</fullName>
    </submittedName>
</protein>
<evidence type="ECO:0000256" key="1">
    <source>
        <dbReference type="SAM" id="MobiDB-lite"/>
    </source>
</evidence>
<proteinExistence type="predicted"/>
<name>A0A2M6NZK1_9BACT</name>
<comment type="caution">
    <text evidence="2">The sequence shown here is derived from an EMBL/GenBank/DDBJ whole genome shotgun (WGS) entry which is preliminary data.</text>
</comment>
<reference evidence="3" key="1">
    <citation type="submission" date="2017-09" db="EMBL/GenBank/DDBJ databases">
        <title>Depth-based differentiation of microbial function through sediment-hosted aquifers and enrichment of novel symbionts in the deep terrestrial subsurface.</title>
        <authorList>
            <person name="Probst A.J."/>
            <person name="Ladd B."/>
            <person name="Jarett J.K."/>
            <person name="Geller-Mcgrath D.E."/>
            <person name="Sieber C.M.K."/>
            <person name="Emerson J.B."/>
            <person name="Anantharaman K."/>
            <person name="Thomas B.C."/>
            <person name="Malmstrom R."/>
            <person name="Stieglmeier M."/>
            <person name="Klingl A."/>
            <person name="Woyke T."/>
            <person name="Ryan C.M."/>
            <person name="Banfield J.F."/>
        </authorList>
    </citation>
    <scope>NUCLEOTIDE SEQUENCE [LARGE SCALE GENOMIC DNA]</scope>
</reference>
<sequence length="230" mass="25243">MKKRLEDHSVAAPLAKNLPLSNNQKLAPQGIHALSRTTPVSHIFVDEAQAALSSQRSPQPSVSKKVQPSGSLPLSAMSQVGASDRWLPRHMEETIRLSRKTKMTDVQPPPKAALAPAVATAKKYTTGPIDEIAQLSCSLLRQFVADPAGYASFLLDKFTTLQKDSYLLYLEAIDAFHESPLWQVYQQVVSDSLSQKQSIESLVSSKNPAYDGMTYPDFLSLVSVTSYLQI</sequence>
<dbReference type="AlphaFoldDB" id="A0A2M6NZK1"/>
<evidence type="ECO:0000313" key="2">
    <source>
        <dbReference type="EMBL" id="PIR76903.1"/>
    </source>
</evidence>
<organism evidence="2 3">
    <name type="scientific">Candidatus Magasanikbacteria bacterium CG10_big_fil_rev_8_21_14_0_10_38_6</name>
    <dbReference type="NCBI Taxonomy" id="1974647"/>
    <lineage>
        <taxon>Bacteria</taxon>
        <taxon>Candidatus Magasanikiibacteriota</taxon>
    </lineage>
</organism>
<dbReference type="EMBL" id="PFBW01000224">
    <property type="protein sequence ID" value="PIR76903.1"/>
    <property type="molecule type" value="Genomic_DNA"/>
</dbReference>
<dbReference type="Proteomes" id="UP000228528">
    <property type="component" value="Unassembled WGS sequence"/>
</dbReference>